<dbReference type="RefSeq" id="WP_378995287.1">
    <property type="nucleotide sequence ID" value="NZ_JBHSMT010000008.1"/>
</dbReference>
<name>A0ABW0M4U2_9BURK</name>
<comment type="caution">
    <text evidence="2">The sequence shown here is derived from an EMBL/GenBank/DDBJ whole genome shotgun (WGS) entry which is preliminary data.</text>
</comment>
<evidence type="ECO:0000313" key="2">
    <source>
        <dbReference type="EMBL" id="MFC5473158.1"/>
    </source>
</evidence>
<evidence type="ECO:0000256" key="1">
    <source>
        <dbReference type="SAM" id="SignalP"/>
    </source>
</evidence>
<proteinExistence type="predicted"/>
<accession>A0ABW0M4U2</accession>
<dbReference type="Proteomes" id="UP001596045">
    <property type="component" value="Unassembled WGS sequence"/>
</dbReference>
<gene>
    <name evidence="2" type="ORF">ACFPM8_04235</name>
</gene>
<keyword evidence="3" id="KW-1185">Reference proteome</keyword>
<reference evidence="3" key="1">
    <citation type="journal article" date="2019" name="Int. J. Syst. Evol. Microbiol.">
        <title>The Global Catalogue of Microorganisms (GCM) 10K type strain sequencing project: providing services to taxonomists for standard genome sequencing and annotation.</title>
        <authorList>
            <consortium name="The Broad Institute Genomics Platform"/>
            <consortium name="The Broad Institute Genome Sequencing Center for Infectious Disease"/>
            <person name="Wu L."/>
            <person name="Ma J."/>
        </authorList>
    </citation>
    <scope>NUCLEOTIDE SEQUENCE [LARGE SCALE GENOMIC DNA]</scope>
    <source>
        <strain evidence="3">JCM 17066</strain>
    </source>
</reference>
<evidence type="ECO:0000313" key="3">
    <source>
        <dbReference type="Proteomes" id="UP001596045"/>
    </source>
</evidence>
<evidence type="ECO:0008006" key="4">
    <source>
        <dbReference type="Google" id="ProtNLM"/>
    </source>
</evidence>
<organism evidence="2 3">
    <name type="scientific">Paraherbaspirillum soli</name>
    <dbReference type="NCBI Taxonomy" id="631222"/>
    <lineage>
        <taxon>Bacteria</taxon>
        <taxon>Pseudomonadati</taxon>
        <taxon>Pseudomonadota</taxon>
        <taxon>Betaproteobacteria</taxon>
        <taxon>Burkholderiales</taxon>
        <taxon>Oxalobacteraceae</taxon>
        <taxon>Paraherbaspirillum</taxon>
    </lineage>
</organism>
<protein>
    <recommendedName>
        <fullName evidence="4">Lipoprotein</fullName>
    </recommendedName>
</protein>
<dbReference type="EMBL" id="JBHSMT010000008">
    <property type="protein sequence ID" value="MFC5473158.1"/>
    <property type="molecule type" value="Genomic_DNA"/>
</dbReference>
<feature type="chain" id="PRO_5045181306" description="Lipoprotein" evidence="1">
    <location>
        <begin position="22"/>
        <end position="417"/>
    </location>
</feature>
<dbReference type="PROSITE" id="PS51257">
    <property type="entry name" value="PROKAR_LIPOPROTEIN"/>
    <property type="match status" value="1"/>
</dbReference>
<sequence length="417" mass="47285">MKTAINTCLLCVLALILSACASLSTAISQFEGGDYVASVKSTVAYLDKKYQKGDYDDAQDRIGVSERFRLMEANYDNIIRNTNEHEYDKKINAYSDLLEIRTLLASRNYAARYTDLASKYSDASLREKLAGEYYAKAKTAAAFKNDRLAAISFAAAVDTYQKYGDYKDAKKQSEKYLFAADNLDADRYYKQGVELAGNNPQRSKSRYRDAGLAFQQAYEVYRAHGSYKDAQPLADKYKALGIVVVQMNSNDQDGELTRTVMGLLDLGFTRFQSRPGENADLAVYINSTYRYYPPSFREYVEAVSENVEVKNPDGSKAVRTYRFNRRVTVEETACQATLDLSFARNANLNTQLNEVAESRRTTTSYYGNVPDSGRYRTRTDGYLEDSNQLWQRAQRQLVERLAGDNGIRIVQDQIRSF</sequence>
<feature type="signal peptide" evidence="1">
    <location>
        <begin position="1"/>
        <end position="21"/>
    </location>
</feature>
<keyword evidence="1" id="KW-0732">Signal</keyword>